<dbReference type="InterPro" id="IPR013783">
    <property type="entry name" value="Ig-like_fold"/>
</dbReference>
<accession>A0A447MX83</accession>
<dbReference type="InterPro" id="IPR016147">
    <property type="entry name" value="Pili_assmbl_chaperone_N"/>
</dbReference>
<dbReference type="InterPro" id="IPR050643">
    <property type="entry name" value="Periplasmic_pilus_chap"/>
</dbReference>
<dbReference type="SUPFAM" id="SSF49354">
    <property type="entry name" value="PapD-like"/>
    <property type="match status" value="1"/>
</dbReference>
<evidence type="ECO:0000313" key="4">
    <source>
        <dbReference type="Proteomes" id="UP000282086"/>
    </source>
</evidence>
<dbReference type="AlphaFoldDB" id="A0A447MX83"/>
<proteinExistence type="predicted"/>
<feature type="domain" description="Pili assembly chaperone N-terminal" evidence="2">
    <location>
        <begin position="31"/>
        <end position="94"/>
    </location>
</feature>
<name>A0A447MX83_SALET</name>
<dbReference type="Pfam" id="PF00345">
    <property type="entry name" value="PapD_N"/>
    <property type="match status" value="1"/>
</dbReference>
<evidence type="ECO:0000313" key="3">
    <source>
        <dbReference type="EMBL" id="VDZ95673.1"/>
    </source>
</evidence>
<dbReference type="EMBL" id="LR134140">
    <property type="protein sequence ID" value="VDZ95673.1"/>
    <property type="molecule type" value="Genomic_DNA"/>
</dbReference>
<evidence type="ECO:0000259" key="2">
    <source>
        <dbReference type="Pfam" id="PF00345"/>
    </source>
</evidence>
<reference evidence="3 4" key="1">
    <citation type="submission" date="2018-12" db="EMBL/GenBank/DDBJ databases">
        <authorList>
            <consortium name="Pathogen Informatics"/>
        </authorList>
    </citation>
    <scope>NUCLEOTIDE SEQUENCE [LARGE SCALE GENOMIC DNA]</scope>
    <source>
        <strain evidence="3 4">NCTC129</strain>
    </source>
</reference>
<protein>
    <submittedName>
        <fullName evidence="3">Fimbrial assembly chaperone StbE</fullName>
    </submittedName>
</protein>
<gene>
    <name evidence="3" type="primary">papD_1</name>
    <name evidence="3" type="ORF">NCTC129_01799</name>
</gene>
<dbReference type="Proteomes" id="UP000282086">
    <property type="component" value="Chromosome"/>
</dbReference>
<dbReference type="Gene3D" id="2.60.40.10">
    <property type="entry name" value="Immunoglobulins"/>
    <property type="match status" value="1"/>
</dbReference>
<dbReference type="InterPro" id="IPR008962">
    <property type="entry name" value="PapD-like_sf"/>
</dbReference>
<dbReference type="PANTHER" id="PTHR30251">
    <property type="entry name" value="PILUS ASSEMBLY CHAPERONE"/>
    <property type="match status" value="1"/>
</dbReference>
<dbReference type="GO" id="GO:0030288">
    <property type="term" value="C:outer membrane-bounded periplasmic space"/>
    <property type="evidence" value="ECO:0007669"/>
    <property type="project" value="InterPro"/>
</dbReference>
<dbReference type="GO" id="GO:0071555">
    <property type="term" value="P:cell wall organization"/>
    <property type="evidence" value="ECO:0007669"/>
    <property type="project" value="InterPro"/>
</dbReference>
<feature type="region of interest" description="Disordered" evidence="1">
    <location>
        <begin position="92"/>
        <end position="130"/>
    </location>
</feature>
<sequence>MRNYRQWLVFSKVILTLLGLTGWYGPAQAAVNIDRTRIIFASDEVAQSLTLSNDNTTPMLLQVWTDAGNIDASPDNSKTPLVALPPVFKMQPGELENASPAPEFPPAAGNGPGESLLAKHLSDTASHPGH</sequence>
<dbReference type="PANTHER" id="PTHR30251:SF7">
    <property type="entry name" value="FIMBRIAE CHAPARONE"/>
    <property type="match status" value="1"/>
</dbReference>
<evidence type="ECO:0000256" key="1">
    <source>
        <dbReference type="SAM" id="MobiDB-lite"/>
    </source>
</evidence>
<organism evidence="3 4">
    <name type="scientific">Salmonella enterica I</name>
    <dbReference type="NCBI Taxonomy" id="59201"/>
    <lineage>
        <taxon>Bacteria</taxon>
        <taxon>Pseudomonadati</taxon>
        <taxon>Pseudomonadota</taxon>
        <taxon>Gammaproteobacteria</taxon>
        <taxon>Enterobacterales</taxon>
        <taxon>Enterobacteriaceae</taxon>
        <taxon>Salmonella</taxon>
    </lineage>
</organism>